<dbReference type="GO" id="GO:0030246">
    <property type="term" value="F:carbohydrate binding"/>
    <property type="evidence" value="ECO:0007669"/>
    <property type="project" value="UniProtKB-KW"/>
</dbReference>
<dbReference type="InterPro" id="IPR016187">
    <property type="entry name" value="CTDL_fold"/>
</dbReference>
<evidence type="ECO:0000256" key="3">
    <source>
        <dbReference type="ARBA" id="ARBA00022729"/>
    </source>
</evidence>
<dbReference type="SUPFAM" id="SSF56436">
    <property type="entry name" value="C-type lectin-like"/>
    <property type="match status" value="1"/>
</dbReference>
<dbReference type="PANTHER" id="PTHR22799:SF1">
    <property type="entry name" value="C-TYPE LECTIN DOMAIN FAMILY 11 MEMBER A"/>
    <property type="match status" value="1"/>
</dbReference>
<reference evidence="8 9" key="1">
    <citation type="submission" date="2021-04" db="EMBL/GenBank/DDBJ databases">
        <authorList>
            <person name="De Guttry C."/>
            <person name="Zahm M."/>
            <person name="Klopp C."/>
            <person name="Cabau C."/>
            <person name="Louis A."/>
            <person name="Berthelot C."/>
            <person name="Parey E."/>
            <person name="Roest Crollius H."/>
            <person name="Montfort J."/>
            <person name="Robinson-Rechavi M."/>
            <person name="Bucao C."/>
            <person name="Bouchez O."/>
            <person name="Gislard M."/>
            <person name="Lluch J."/>
            <person name="Milhes M."/>
            <person name="Lampietro C."/>
            <person name="Lopez Roques C."/>
            <person name="Donnadieu C."/>
            <person name="Braasch I."/>
            <person name="Desvignes T."/>
            <person name="Postlethwait J."/>
            <person name="Bobe J."/>
            <person name="Wedekind C."/>
            <person name="Guiguen Y."/>
        </authorList>
    </citation>
    <scope>NUCLEOTIDE SEQUENCE [LARGE SCALE GENOMIC DNA]</scope>
    <source>
        <strain evidence="8">Cs_M1</strain>
        <tissue evidence="8">Blood</tissue>
    </source>
</reference>
<dbReference type="SMART" id="SM00034">
    <property type="entry name" value="CLECT"/>
    <property type="match status" value="1"/>
</dbReference>
<dbReference type="PANTHER" id="PTHR22799">
    <property type="entry name" value="TETRANECTIN-RELATED"/>
    <property type="match status" value="1"/>
</dbReference>
<keyword evidence="9" id="KW-1185">Reference proteome</keyword>
<sequence>MEHHNNFSRRLLVLSVLSTMFNSLNAVEFCSNTILPGSIGDLGEGGDQGDQGRLGKTGPPGLLGLTGELGGKGEVGRTGKMGPAGDKGDAGEAGVEGPSGLKGKAGTTCDCGRYRKVVGQMDINVRKLKNAVKFVKNVILGIKETEDTFYLIVKEARKYREALMNCKLRGGILAMPKTTDTNTLIADYVTQAGLTRVFIGLQAGQKGGGPVYADLTPVRNYTAWGLEEPSGAPTNTSCVEMISTGTWNQVECDATMYYVCEFKKSRRGLATVL</sequence>
<evidence type="ECO:0000313" key="9">
    <source>
        <dbReference type="Proteomes" id="UP001356427"/>
    </source>
</evidence>
<dbReference type="InterPro" id="IPR016186">
    <property type="entry name" value="C-type_lectin-like/link_sf"/>
</dbReference>
<proteinExistence type="predicted"/>
<evidence type="ECO:0000256" key="5">
    <source>
        <dbReference type="SAM" id="MobiDB-lite"/>
    </source>
</evidence>
<dbReference type="EMBL" id="JAGTTL010000002">
    <property type="protein sequence ID" value="KAK6327168.1"/>
    <property type="molecule type" value="Genomic_DNA"/>
</dbReference>
<keyword evidence="3 6" id="KW-0732">Signal</keyword>
<dbReference type="Gene3D" id="3.10.100.10">
    <property type="entry name" value="Mannose-Binding Protein A, subunit A"/>
    <property type="match status" value="1"/>
</dbReference>
<protein>
    <recommendedName>
        <fullName evidence="7">C-type lectin domain-containing protein</fullName>
    </recommendedName>
</protein>
<dbReference type="GO" id="GO:0008083">
    <property type="term" value="F:growth factor activity"/>
    <property type="evidence" value="ECO:0007669"/>
    <property type="project" value="TreeGrafter"/>
</dbReference>
<dbReference type="Proteomes" id="UP001356427">
    <property type="component" value="Unassembled WGS sequence"/>
</dbReference>
<comment type="caution">
    <text evidence="8">The sequence shown here is derived from an EMBL/GenBank/DDBJ whole genome shotgun (WGS) entry which is preliminary data.</text>
</comment>
<dbReference type="Pfam" id="PF00059">
    <property type="entry name" value="Lectin_C"/>
    <property type="match status" value="1"/>
</dbReference>
<feature type="domain" description="C-type lectin" evidence="7">
    <location>
        <begin position="145"/>
        <end position="261"/>
    </location>
</feature>
<feature type="region of interest" description="Disordered" evidence="5">
    <location>
        <begin position="41"/>
        <end position="99"/>
    </location>
</feature>
<dbReference type="InterPro" id="IPR001304">
    <property type="entry name" value="C-type_lectin-like"/>
</dbReference>
<evidence type="ECO:0000256" key="1">
    <source>
        <dbReference type="ARBA" id="ARBA00004613"/>
    </source>
</evidence>
<keyword evidence="2" id="KW-0964">Secreted</keyword>
<gene>
    <name evidence="8" type="ORF">J4Q44_G00028130</name>
</gene>
<evidence type="ECO:0000259" key="7">
    <source>
        <dbReference type="PROSITE" id="PS50041"/>
    </source>
</evidence>
<feature type="compositionally biased region" description="Low complexity" evidence="5">
    <location>
        <begin position="54"/>
        <end position="66"/>
    </location>
</feature>
<accession>A0AAN8R7N5</accession>
<dbReference type="InterPro" id="IPR051663">
    <property type="entry name" value="CLec_Tetranectin-domain"/>
</dbReference>
<feature type="chain" id="PRO_5042913579" description="C-type lectin domain-containing protein" evidence="6">
    <location>
        <begin position="27"/>
        <end position="273"/>
    </location>
</feature>
<dbReference type="GO" id="GO:0005615">
    <property type="term" value="C:extracellular space"/>
    <property type="evidence" value="ECO:0007669"/>
    <property type="project" value="TreeGrafter"/>
</dbReference>
<dbReference type="AlphaFoldDB" id="A0AAN8R7N5"/>
<evidence type="ECO:0000256" key="6">
    <source>
        <dbReference type="SAM" id="SignalP"/>
    </source>
</evidence>
<evidence type="ECO:0000313" key="8">
    <source>
        <dbReference type="EMBL" id="KAK6327168.1"/>
    </source>
</evidence>
<organism evidence="8 9">
    <name type="scientific">Coregonus suidteri</name>
    <dbReference type="NCBI Taxonomy" id="861788"/>
    <lineage>
        <taxon>Eukaryota</taxon>
        <taxon>Metazoa</taxon>
        <taxon>Chordata</taxon>
        <taxon>Craniata</taxon>
        <taxon>Vertebrata</taxon>
        <taxon>Euteleostomi</taxon>
        <taxon>Actinopterygii</taxon>
        <taxon>Neopterygii</taxon>
        <taxon>Teleostei</taxon>
        <taxon>Protacanthopterygii</taxon>
        <taxon>Salmoniformes</taxon>
        <taxon>Salmonidae</taxon>
        <taxon>Coregoninae</taxon>
        <taxon>Coregonus</taxon>
    </lineage>
</organism>
<comment type="subcellular location">
    <subcellularLocation>
        <location evidence="1">Secreted</location>
    </subcellularLocation>
</comment>
<keyword evidence="4" id="KW-0430">Lectin</keyword>
<evidence type="ECO:0000256" key="2">
    <source>
        <dbReference type="ARBA" id="ARBA00022525"/>
    </source>
</evidence>
<dbReference type="PROSITE" id="PS50041">
    <property type="entry name" value="C_TYPE_LECTIN_2"/>
    <property type="match status" value="1"/>
</dbReference>
<feature type="signal peptide" evidence="6">
    <location>
        <begin position="1"/>
        <end position="26"/>
    </location>
</feature>
<evidence type="ECO:0000256" key="4">
    <source>
        <dbReference type="ARBA" id="ARBA00022734"/>
    </source>
</evidence>
<name>A0AAN8R7N5_9TELE</name>
<dbReference type="GO" id="GO:0001503">
    <property type="term" value="P:ossification"/>
    <property type="evidence" value="ECO:0007669"/>
    <property type="project" value="TreeGrafter"/>
</dbReference>